<evidence type="ECO:0000256" key="5">
    <source>
        <dbReference type="ARBA" id="ARBA00023141"/>
    </source>
</evidence>
<evidence type="ECO:0000256" key="1">
    <source>
        <dbReference type="ARBA" id="ARBA00004733"/>
    </source>
</evidence>
<proteinExistence type="inferred from homology"/>
<dbReference type="RefSeq" id="WP_345559361.1">
    <property type="nucleotide sequence ID" value="NZ_BAABDQ010000002.1"/>
</dbReference>
<comment type="pathway">
    <text evidence="1 8">Amino-acid biosynthesis; L-tryptophan biosynthesis; L-tryptophan from chorismate: step 5/5.</text>
</comment>
<organism evidence="10 11">
    <name type="scientific">Nonomuraea rosea</name>
    <dbReference type="NCBI Taxonomy" id="638574"/>
    <lineage>
        <taxon>Bacteria</taxon>
        <taxon>Bacillati</taxon>
        <taxon>Actinomycetota</taxon>
        <taxon>Actinomycetes</taxon>
        <taxon>Streptosporangiales</taxon>
        <taxon>Streptosporangiaceae</taxon>
        <taxon>Nonomuraea</taxon>
    </lineage>
</organism>
<evidence type="ECO:0000256" key="4">
    <source>
        <dbReference type="ARBA" id="ARBA00022822"/>
    </source>
</evidence>
<dbReference type="InterPro" id="IPR002028">
    <property type="entry name" value="Trp_synthase_suA"/>
</dbReference>
<keyword evidence="3 8" id="KW-0028">Amino-acid biosynthesis</keyword>
<dbReference type="Pfam" id="PF00290">
    <property type="entry name" value="Trp_syntA"/>
    <property type="match status" value="1"/>
</dbReference>
<dbReference type="SUPFAM" id="SSF51366">
    <property type="entry name" value="Ribulose-phoshate binding barrel"/>
    <property type="match status" value="1"/>
</dbReference>
<comment type="catalytic activity">
    <reaction evidence="7 8">
        <text>(1S,2R)-1-C-(indol-3-yl)glycerol 3-phosphate + L-serine = D-glyceraldehyde 3-phosphate + L-tryptophan + H2O</text>
        <dbReference type="Rhea" id="RHEA:10532"/>
        <dbReference type="ChEBI" id="CHEBI:15377"/>
        <dbReference type="ChEBI" id="CHEBI:33384"/>
        <dbReference type="ChEBI" id="CHEBI:57912"/>
        <dbReference type="ChEBI" id="CHEBI:58866"/>
        <dbReference type="ChEBI" id="CHEBI:59776"/>
        <dbReference type="EC" id="4.2.1.20"/>
    </reaction>
</comment>
<dbReference type="EMBL" id="BAABDQ010000002">
    <property type="protein sequence ID" value="GAA3533796.1"/>
    <property type="molecule type" value="Genomic_DNA"/>
</dbReference>
<dbReference type="PROSITE" id="PS00167">
    <property type="entry name" value="TRP_SYNTHASE_ALPHA"/>
    <property type="match status" value="1"/>
</dbReference>
<comment type="caution">
    <text evidence="10">The sequence shown here is derived from an EMBL/GenBank/DDBJ whole genome shotgun (WGS) entry which is preliminary data.</text>
</comment>
<dbReference type="PANTHER" id="PTHR43406">
    <property type="entry name" value="TRYPTOPHAN SYNTHASE, ALPHA CHAIN"/>
    <property type="match status" value="1"/>
</dbReference>
<dbReference type="NCBIfam" id="TIGR00262">
    <property type="entry name" value="trpA"/>
    <property type="match status" value="1"/>
</dbReference>
<evidence type="ECO:0000313" key="10">
    <source>
        <dbReference type="EMBL" id="GAA3533796.1"/>
    </source>
</evidence>
<dbReference type="EC" id="4.2.1.20" evidence="8"/>
<dbReference type="InterPro" id="IPR013785">
    <property type="entry name" value="Aldolase_TIM"/>
</dbReference>
<evidence type="ECO:0000256" key="3">
    <source>
        <dbReference type="ARBA" id="ARBA00022605"/>
    </source>
</evidence>
<keyword evidence="6 8" id="KW-0456">Lyase</keyword>
<keyword evidence="4 8" id="KW-0822">Tryptophan biosynthesis</keyword>
<keyword evidence="11" id="KW-1185">Reference proteome</keyword>
<comment type="similarity">
    <text evidence="8 9">Belongs to the TrpA family.</text>
</comment>
<evidence type="ECO:0000313" key="11">
    <source>
        <dbReference type="Proteomes" id="UP001500630"/>
    </source>
</evidence>
<sequence length="275" mass="27735">MSVRAIVERAGSEGRAALFGYLPVGFPDVGTSVAAMKAMVAGGVDVVEVGLPYSDPLMDGPLIQRATEAALAGGVTPADALTAVRELAADGIPALVMTYWTVIDRYGVDAFAADLAAAGGAGMITPDLIPDEAAGWHAAAERHGLDRVHLVAPTSTPERLARAARSSRGFLYAASLMGVTGERALVGAGAKDLVARTKEVTDLPVCVGLGVGNGDQAAEVAAFADGVIVGSAFVRALMNAPDAASGVAAVAAVARDLAAGVRRRPVPGRPLSART</sequence>
<comment type="subunit">
    <text evidence="2 8">Tetramer of two alpha and two beta chains.</text>
</comment>
<dbReference type="InterPro" id="IPR018204">
    <property type="entry name" value="Trp_synthase_alpha_AS"/>
</dbReference>
<name>A0ABP6VDK4_9ACTN</name>
<reference evidence="11" key="1">
    <citation type="journal article" date="2019" name="Int. J. Syst. Evol. Microbiol.">
        <title>The Global Catalogue of Microorganisms (GCM) 10K type strain sequencing project: providing services to taxonomists for standard genome sequencing and annotation.</title>
        <authorList>
            <consortium name="The Broad Institute Genomics Platform"/>
            <consortium name="The Broad Institute Genome Sequencing Center for Infectious Disease"/>
            <person name="Wu L."/>
            <person name="Ma J."/>
        </authorList>
    </citation>
    <scope>NUCLEOTIDE SEQUENCE [LARGE SCALE GENOMIC DNA]</scope>
    <source>
        <strain evidence="11">JCM 17326</strain>
    </source>
</reference>
<dbReference type="HAMAP" id="MF_00131">
    <property type="entry name" value="Trp_synth_alpha"/>
    <property type="match status" value="1"/>
</dbReference>
<dbReference type="PANTHER" id="PTHR43406:SF1">
    <property type="entry name" value="TRYPTOPHAN SYNTHASE ALPHA CHAIN, CHLOROPLASTIC"/>
    <property type="match status" value="1"/>
</dbReference>
<dbReference type="CDD" id="cd04724">
    <property type="entry name" value="Tryptophan_synthase_alpha"/>
    <property type="match status" value="1"/>
</dbReference>
<evidence type="ECO:0000256" key="7">
    <source>
        <dbReference type="ARBA" id="ARBA00049047"/>
    </source>
</evidence>
<protein>
    <recommendedName>
        <fullName evidence="8">Tryptophan synthase alpha chain</fullName>
        <ecNumber evidence="8">4.2.1.20</ecNumber>
    </recommendedName>
</protein>
<dbReference type="Proteomes" id="UP001500630">
    <property type="component" value="Unassembled WGS sequence"/>
</dbReference>
<evidence type="ECO:0000256" key="9">
    <source>
        <dbReference type="RuleBase" id="RU003662"/>
    </source>
</evidence>
<evidence type="ECO:0000256" key="8">
    <source>
        <dbReference type="HAMAP-Rule" id="MF_00131"/>
    </source>
</evidence>
<evidence type="ECO:0000256" key="2">
    <source>
        <dbReference type="ARBA" id="ARBA00011270"/>
    </source>
</evidence>
<feature type="active site" description="Proton acceptor" evidence="8">
    <location>
        <position position="59"/>
    </location>
</feature>
<keyword evidence="5 8" id="KW-0057">Aromatic amino acid biosynthesis</keyword>
<comment type="function">
    <text evidence="8">The alpha subunit is responsible for the aldol cleavage of indoleglycerol phosphate to indole and glyceraldehyde 3-phosphate.</text>
</comment>
<accession>A0ABP6VDK4</accession>
<dbReference type="InterPro" id="IPR011060">
    <property type="entry name" value="RibuloseP-bd_barrel"/>
</dbReference>
<dbReference type="Gene3D" id="3.20.20.70">
    <property type="entry name" value="Aldolase class I"/>
    <property type="match status" value="1"/>
</dbReference>
<evidence type="ECO:0000256" key="6">
    <source>
        <dbReference type="ARBA" id="ARBA00023239"/>
    </source>
</evidence>
<feature type="active site" description="Proton acceptor" evidence="8">
    <location>
        <position position="48"/>
    </location>
</feature>
<gene>
    <name evidence="10" type="primary">trpA_1</name>
    <name evidence="8" type="synonym">trpA</name>
    <name evidence="10" type="ORF">GCM10022419_011400</name>
</gene>